<dbReference type="EMBL" id="FNXY01000002">
    <property type="protein sequence ID" value="SEI50316.1"/>
    <property type="molecule type" value="Genomic_DNA"/>
</dbReference>
<name>A0A1H6R760_9BACT</name>
<accession>A0A1H6R760</accession>
<dbReference type="Gene3D" id="2.60.40.380">
    <property type="entry name" value="Purple acid phosphatase-like, N-terminal"/>
    <property type="match status" value="1"/>
</dbReference>
<dbReference type="InterPro" id="IPR004843">
    <property type="entry name" value="Calcineurin-like_PHP"/>
</dbReference>
<evidence type="ECO:0000259" key="3">
    <source>
        <dbReference type="Pfam" id="PF16656"/>
    </source>
</evidence>
<dbReference type="InterPro" id="IPR003961">
    <property type="entry name" value="FN3_dom"/>
</dbReference>
<evidence type="ECO:0000259" key="2">
    <source>
        <dbReference type="Pfam" id="PF00149"/>
    </source>
</evidence>
<dbReference type="Proteomes" id="UP000199532">
    <property type="component" value="Unassembled WGS sequence"/>
</dbReference>
<dbReference type="PANTHER" id="PTHR22953:SF153">
    <property type="entry name" value="PURPLE ACID PHOSPHATASE"/>
    <property type="match status" value="1"/>
</dbReference>
<keyword evidence="1" id="KW-0732">Signal</keyword>
<dbReference type="SUPFAM" id="SSF49363">
    <property type="entry name" value="Purple acid phosphatase, N-terminal domain"/>
    <property type="match status" value="1"/>
</dbReference>
<reference evidence="4 5" key="1">
    <citation type="submission" date="2016-10" db="EMBL/GenBank/DDBJ databases">
        <authorList>
            <person name="de Groot N.N."/>
        </authorList>
    </citation>
    <scope>NUCLEOTIDE SEQUENCE [LARGE SCALE GENOMIC DNA]</scope>
    <source>
        <strain evidence="4 5">DSM 19938</strain>
    </source>
</reference>
<sequence>MFFDSNLLIMKSYFSLKNLTSSLLIFFIYCSCKSEKTESAHTVREVMDQVVTRLYNDLNAQQLDTIRQRYILNFLTNDEKHVLATKFWTFEVNTPVTVSLMRNTKQLEIPFWLSETGFKKTQMVVKNEEYDYEVWQKDFDKGAVELGINGFDKHRPVYFISVAAREKSADLQVTNVYPSEFPMSVMKKGAFTYHDWDSLILTEIPAELDGQILFTTVRGRAREAHLVDAFRKTIAPSSEKPDQIMLTMSGDPKTAMDIQWRTNASSGLATVKYWESNGNDTLVSKGLSSKIEDRLLQNDRYIFRHTARLDKLKPGTVYNYKVGCENGEWSHIASFKTEKSGNDGFSFIWFGDTHESGIWGDMAQKSLKRHPDISFFDIAGDLVSTGLNRDEWDELWMHSGDIFQSKPLMPVPGNHDSQDGLGAGMYQEMFSLPANGPEGLPKEMTYAFNYQDALFIMIDATLSVPAQTQWLEEKLRTSKARWKFVFFHFPPYNFVEPYDEIRREWCTLFDKYHVDMVMNGHMHYYLRTKPMNNGKAMASPAQGTIYTMSISIPGKQEAWPAEDYAVKRYQDGPLYQHIAMKGNTLTYQCLDPDGVVRDAFEIIK</sequence>
<dbReference type="GO" id="GO:0046872">
    <property type="term" value="F:metal ion binding"/>
    <property type="evidence" value="ECO:0007669"/>
    <property type="project" value="InterPro"/>
</dbReference>
<dbReference type="InterPro" id="IPR029052">
    <property type="entry name" value="Metallo-depent_PP-like"/>
</dbReference>
<dbReference type="Gene3D" id="3.60.21.10">
    <property type="match status" value="1"/>
</dbReference>
<organism evidence="4 5">
    <name type="scientific">Dyadobacter koreensis</name>
    <dbReference type="NCBI Taxonomy" id="408657"/>
    <lineage>
        <taxon>Bacteria</taxon>
        <taxon>Pseudomonadati</taxon>
        <taxon>Bacteroidota</taxon>
        <taxon>Cytophagia</taxon>
        <taxon>Cytophagales</taxon>
        <taxon>Spirosomataceae</taxon>
        <taxon>Dyadobacter</taxon>
    </lineage>
</organism>
<feature type="domain" description="Purple acid phosphatase N-terminal" evidence="3">
    <location>
        <begin position="241"/>
        <end position="337"/>
    </location>
</feature>
<feature type="domain" description="Calcineurin-like phosphoesterase" evidence="2">
    <location>
        <begin position="347"/>
        <end position="525"/>
    </location>
</feature>
<dbReference type="GO" id="GO:0003993">
    <property type="term" value="F:acid phosphatase activity"/>
    <property type="evidence" value="ECO:0007669"/>
    <property type="project" value="InterPro"/>
</dbReference>
<dbReference type="AlphaFoldDB" id="A0A1H6R760"/>
<dbReference type="Pfam" id="PF00149">
    <property type="entry name" value="Metallophos"/>
    <property type="match status" value="1"/>
</dbReference>
<dbReference type="CDD" id="cd00063">
    <property type="entry name" value="FN3"/>
    <property type="match status" value="1"/>
</dbReference>
<dbReference type="STRING" id="408657.SAMN04487995_0998"/>
<dbReference type="PANTHER" id="PTHR22953">
    <property type="entry name" value="ACID PHOSPHATASE RELATED"/>
    <property type="match status" value="1"/>
</dbReference>
<protein>
    <submittedName>
        <fullName evidence="4">3',5'-cyclic AMP phosphodiesterase CpdA</fullName>
    </submittedName>
</protein>
<proteinExistence type="predicted"/>
<evidence type="ECO:0000256" key="1">
    <source>
        <dbReference type="ARBA" id="ARBA00022729"/>
    </source>
</evidence>
<dbReference type="Pfam" id="PF16656">
    <property type="entry name" value="Pur_ac_phosph_N"/>
    <property type="match status" value="1"/>
</dbReference>
<dbReference type="InterPro" id="IPR039331">
    <property type="entry name" value="PAPs-like"/>
</dbReference>
<evidence type="ECO:0000313" key="4">
    <source>
        <dbReference type="EMBL" id="SEI50316.1"/>
    </source>
</evidence>
<gene>
    <name evidence="4" type="ORF">SAMN04487995_0998</name>
</gene>
<keyword evidence="5" id="KW-1185">Reference proteome</keyword>
<dbReference type="InterPro" id="IPR008963">
    <property type="entry name" value="Purple_acid_Pase-like_N"/>
</dbReference>
<evidence type="ECO:0000313" key="5">
    <source>
        <dbReference type="Proteomes" id="UP000199532"/>
    </source>
</evidence>
<dbReference type="InterPro" id="IPR015914">
    <property type="entry name" value="PAPs_N"/>
</dbReference>
<dbReference type="SUPFAM" id="SSF56300">
    <property type="entry name" value="Metallo-dependent phosphatases"/>
    <property type="match status" value="1"/>
</dbReference>